<comment type="caution">
    <text evidence="1">The sequence shown here is derived from an EMBL/GenBank/DDBJ whole genome shotgun (WGS) entry which is preliminary data.</text>
</comment>
<dbReference type="RefSeq" id="WP_205496664.1">
    <property type="nucleotide sequence ID" value="NZ_JAFHAP010000013.1"/>
</dbReference>
<proteinExistence type="predicted"/>
<keyword evidence="2" id="KW-1185">Reference proteome</keyword>
<reference evidence="1" key="1">
    <citation type="journal article" date="2024" name="Int. J. Syst. Evol. Microbiol.">
        <title>Polycladomyces zharkentensis sp. nov., a novel thermophilic cellulose- and starch-degrading member of the Bacillota from a geothermal aquifer in Kazakhstan.</title>
        <authorList>
            <person name="Mashzhan A."/>
            <person name="Kistaubayeva A."/>
            <person name="Javier-Lopez R."/>
            <person name="Bissenova U."/>
            <person name="Bissenbay A."/>
            <person name="Birkeland N.K."/>
        </authorList>
    </citation>
    <scope>NUCLEOTIDE SEQUENCE</scope>
    <source>
        <strain evidence="1">ZKZ2T</strain>
    </source>
</reference>
<dbReference type="Proteomes" id="UP001177120">
    <property type="component" value="Unassembled WGS sequence"/>
</dbReference>
<sequence length="101" mass="11773">MIWTGKHGYYQTRPMWLGNGEYTIMWTTKPCGQTVWPYRFHLSLVDESGNDVVTVPFDPDETGWGYHIATVKLNITGRYYLKIGSEHTEWTVKMKRIVLSS</sequence>
<name>A0ABS2WMI4_9BACL</name>
<dbReference type="EMBL" id="JAFHAP010000013">
    <property type="protein sequence ID" value="MBN2910604.1"/>
    <property type="molecule type" value="Genomic_DNA"/>
</dbReference>
<accession>A0ABS2WMI4</accession>
<evidence type="ECO:0000313" key="2">
    <source>
        <dbReference type="Proteomes" id="UP001177120"/>
    </source>
</evidence>
<gene>
    <name evidence="1" type="ORF">JQC72_13955</name>
</gene>
<organism evidence="1 2">
    <name type="scientific">Polycladomyces zharkentensis</name>
    <dbReference type="NCBI Taxonomy" id="2807616"/>
    <lineage>
        <taxon>Bacteria</taxon>
        <taxon>Bacillati</taxon>
        <taxon>Bacillota</taxon>
        <taxon>Bacilli</taxon>
        <taxon>Bacillales</taxon>
        <taxon>Thermoactinomycetaceae</taxon>
        <taxon>Polycladomyces</taxon>
    </lineage>
</organism>
<evidence type="ECO:0000313" key="1">
    <source>
        <dbReference type="EMBL" id="MBN2910604.1"/>
    </source>
</evidence>
<protein>
    <submittedName>
        <fullName evidence="1">Uncharacterized protein</fullName>
    </submittedName>
</protein>